<evidence type="ECO:0000313" key="1">
    <source>
        <dbReference type="EMBL" id="MBP1042154.1"/>
    </source>
</evidence>
<proteinExistence type="predicted"/>
<name>A0A940P5U4_9ENTE</name>
<gene>
    <name evidence="1" type="ORF">I6N95_14130</name>
</gene>
<accession>A0A940P5U4</accession>
<dbReference type="RefSeq" id="WP_209529087.1">
    <property type="nucleotide sequence ID" value="NZ_JAEEGA010000009.1"/>
</dbReference>
<organism evidence="1 2">
    <name type="scientific">Vagococcus allomyrinae</name>
    <dbReference type="NCBI Taxonomy" id="2794353"/>
    <lineage>
        <taxon>Bacteria</taxon>
        <taxon>Bacillati</taxon>
        <taxon>Bacillota</taxon>
        <taxon>Bacilli</taxon>
        <taxon>Lactobacillales</taxon>
        <taxon>Enterococcaceae</taxon>
        <taxon>Vagococcus</taxon>
    </lineage>
</organism>
<dbReference type="AlphaFoldDB" id="A0A940P5U4"/>
<evidence type="ECO:0000313" key="2">
    <source>
        <dbReference type="Proteomes" id="UP000674938"/>
    </source>
</evidence>
<keyword evidence="2" id="KW-1185">Reference proteome</keyword>
<dbReference type="EMBL" id="JAEEGA010000009">
    <property type="protein sequence ID" value="MBP1042154.1"/>
    <property type="molecule type" value="Genomic_DNA"/>
</dbReference>
<comment type="caution">
    <text evidence="1">The sequence shown here is derived from an EMBL/GenBank/DDBJ whole genome shotgun (WGS) entry which is preliminary data.</text>
</comment>
<dbReference type="Proteomes" id="UP000674938">
    <property type="component" value="Unassembled WGS sequence"/>
</dbReference>
<protein>
    <submittedName>
        <fullName evidence="1">Uncharacterized protein</fullName>
    </submittedName>
</protein>
<sequence>MKTIIELLPLKGAVIGDHQVMFGDSKEQILKTFKLAKVDEGEILYLDEYELSISFSYDKVVFIECLYGTKSEKTIPKIDGCEIFKLPAAEVLALLVAKNGCEPEFEEERGYLFSEISVGCYRPSTPEDILEEIELMKNDGSYEDNQEWLEEDLSAARYFQTVGIGVEGYYRSLD</sequence>
<reference evidence="1" key="1">
    <citation type="submission" date="2020-12" db="EMBL/GenBank/DDBJ databases">
        <title>Vagococcus allomyrinae sp. nov. and Enterococcus lavae sp. nov., isolated from the larvae of Allomyrina dichotoma.</title>
        <authorList>
            <person name="Lee S.D."/>
        </authorList>
    </citation>
    <scope>NUCLEOTIDE SEQUENCE</scope>
    <source>
        <strain evidence="1">BWB3-3</strain>
    </source>
</reference>